<evidence type="ECO:0000313" key="5">
    <source>
        <dbReference type="EMBL" id="PPF63959.1"/>
    </source>
</evidence>
<keyword evidence="2" id="KW-0472">Membrane</keyword>
<feature type="transmembrane region" description="Helical" evidence="2">
    <location>
        <begin position="219"/>
        <end position="239"/>
    </location>
</feature>
<feature type="transmembrane region" description="Helical" evidence="2">
    <location>
        <begin position="161"/>
        <end position="184"/>
    </location>
</feature>
<feature type="transmembrane region" description="Helical" evidence="2">
    <location>
        <begin position="77"/>
        <end position="96"/>
    </location>
</feature>
<dbReference type="Pfam" id="PF01841">
    <property type="entry name" value="Transglut_core"/>
    <property type="match status" value="1"/>
</dbReference>
<name>A0A2S5VM53_9MICO</name>
<feature type="transmembrane region" description="Helical" evidence="2">
    <location>
        <begin position="191"/>
        <end position="207"/>
    </location>
</feature>
<feature type="transmembrane region" description="Helical" evidence="2">
    <location>
        <begin position="276"/>
        <end position="296"/>
    </location>
</feature>
<dbReference type="AlphaFoldDB" id="A0A2S5VM53"/>
<feature type="transmembrane region" description="Helical" evidence="2">
    <location>
        <begin position="51"/>
        <end position="71"/>
    </location>
</feature>
<proteinExistence type="predicted"/>
<keyword evidence="2" id="KW-0812">Transmembrane</keyword>
<gene>
    <name evidence="5" type="ORF">C5E16_14875</name>
</gene>
<dbReference type="SUPFAM" id="SSF54001">
    <property type="entry name" value="Cysteine proteinases"/>
    <property type="match status" value="1"/>
</dbReference>
<feature type="region of interest" description="Disordered" evidence="1">
    <location>
        <begin position="834"/>
        <end position="857"/>
    </location>
</feature>
<feature type="transmembrane region" description="Helical" evidence="2">
    <location>
        <begin position="700"/>
        <end position="721"/>
    </location>
</feature>
<feature type="compositionally biased region" description="Low complexity" evidence="1">
    <location>
        <begin position="500"/>
        <end position="519"/>
    </location>
</feature>
<accession>A0A2S5VM53</accession>
<feature type="domain" description="Protein-glutamine gamma-glutamyltransferase TgpA N-terminal" evidence="4">
    <location>
        <begin position="59"/>
        <end position="429"/>
    </location>
</feature>
<feature type="compositionally biased region" description="Basic and acidic residues" evidence="1">
    <location>
        <begin position="671"/>
        <end position="685"/>
    </location>
</feature>
<feature type="domain" description="Transglutaminase-like" evidence="3">
    <location>
        <begin position="552"/>
        <end position="636"/>
    </location>
</feature>
<dbReference type="Pfam" id="PF11992">
    <property type="entry name" value="TgpA_N"/>
    <property type="match status" value="1"/>
</dbReference>
<dbReference type="Proteomes" id="UP000239241">
    <property type="component" value="Unassembled WGS sequence"/>
</dbReference>
<dbReference type="PANTHER" id="PTHR42736">
    <property type="entry name" value="PROTEIN-GLUTAMINE GAMMA-GLUTAMYLTRANSFERASE"/>
    <property type="match status" value="1"/>
</dbReference>
<dbReference type="InterPro" id="IPR021878">
    <property type="entry name" value="TgpA_N"/>
</dbReference>
<feature type="region of interest" description="Disordered" evidence="1">
    <location>
        <begin position="1"/>
        <end position="44"/>
    </location>
</feature>
<dbReference type="InterPro" id="IPR038765">
    <property type="entry name" value="Papain-like_cys_pep_sf"/>
</dbReference>
<dbReference type="InterPro" id="IPR002931">
    <property type="entry name" value="Transglutaminase-like"/>
</dbReference>
<keyword evidence="2" id="KW-1133">Transmembrane helix</keyword>
<feature type="region of interest" description="Disordered" evidence="1">
    <location>
        <begin position="633"/>
        <end position="685"/>
    </location>
</feature>
<evidence type="ECO:0000259" key="4">
    <source>
        <dbReference type="Pfam" id="PF11992"/>
    </source>
</evidence>
<evidence type="ECO:0000259" key="3">
    <source>
        <dbReference type="Pfam" id="PF01841"/>
    </source>
</evidence>
<organism evidence="5 6">
    <name type="scientific">Clavibacter michiganensis</name>
    <dbReference type="NCBI Taxonomy" id="28447"/>
    <lineage>
        <taxon>Bacteria</taxon>
        <taxon>Bacillati</taxon>
        <taxon>Actinomycetota</taxon>
        <taxon>Actinomycetes</taxon>
        <taxon>Micrococcales</taxon>
        <taxon>Microbacteriaceae</taxon>
        <taxon>Clavibacter</taxon>
    </lineage>
</organism>
<dbReference type="PANTHER" id="PTHR42736:SF1">
    <property type="entry name" value="PROTEIN-GLUTAMINE GAMMA-GLUTAMYLTRANSFERASE"/>
    <property type="match status" value="1"/>
</dbReference>
<evidence type="ECO:0000313" key="6">
    <source>
        <dbReference type="Proteomes" id="UP000239241"/>
    </source>
</evidence>
<protein>
    <submittedName>
        <fullName evidence="5">Transglutaminase</fullName>
    </submittedName>
</protein>
<evidence type="ECO:0000256" key="1">
    <source>
        <dbReference type="SAM" id="MobiDB-lite"/>
    </source>
</evidence>
<feature type="region of interest" description="Disordered" evidence="1">
    <location>
        <begin position="497"/>
        <end position="519"/>
    </location>
</feature>
<sequence length="857" mass="88451">MSASGRADGRPASGRRAAEPRRGTARVRGGAGAGRARARVPAGSRDPGRTLVPVLAIGLLTALAAAAFWPVYRDASFVRMAAVTLAVGALIAVAGARLRWGSAVVAGAVLVAFLALGVPLAVPTGAADGWRPTLAGLGELVEGASLGIVRLLTIALPVGDYQALLVPAFALVLLGSVVGVTVALRSRRPELAVIPSLVILVAAAALGPDRSQGPDAPDASWLLVPLSLAWLATALLWIARCRWRRRHRAVRRLGRQSGIPVESAADRRRSGARTGVAAAAVIAVALVAGVAATAAAPPDVARTALRSTVEQPFDPREQVSPLSSFRTYWKAPAVDDTLFRVSGLPAGGRVRLAALDTYDGVVYGVGGARGSVDASRTGQASGTFARVPYRLDQAGVAGDDVTLDVVIGSYRGVWLPGAGRLERIGFAGDDGGRLADSFYYDDATATGAVIGGLTAGDAYEIEAVVASTPPLASLADERPGDAVAPRPTGVPDEIQAQVQASTAAPDGATSGGADAAGGTSASPGAQLVAAISALRADGYVSHGVGDAPFSRSGHSAERIADLLTTRPMLGDAEQYAVAAALMADELGFPVRVVMGFAPGEEAVRAADGGPVAVTGSDVTAWIEVDTASSGWVAVDPNPPVRDVPDALPDEPTEVARPQTVLPPPVEEQVEPEDRTPPDAGRDDRPEVDPALQAVLAAVRVAGWSLLALGLAASPFLAVVGAKVRRRHRRRRAAAARDRVGGAWDEFRDGALDRGLVPPVAATRREVARLARVGGARGLADVADRSAFAPGEVPDPLADAAWRRVEELVARMDAGRTRRQRLRAMVSLASLRRAREARGAREMRGTHGARDARRPGGR</sequence>
<dbReference type="EMBL" id="PSXY01000038">
    <property type="protein sequence ID" value="PPF63959.1"/>
    <property type="molecule type" value="Genomic_DNA"/>
</dbReference>
<comment type="caution">
    <text evidence="5">The sequence shown here is derived from an EMBL/GenBank/DDBJ whole genome shotgun (WGS) entry which is preliminary data.</text>
</comment>
<evidence type="ECO:0000256" key="2">
    <source>
        <dbReference type="SAM" id="Phobius"/>
    </source>
</evidence>
<reference evidence="5 6" key="1">
    <citation type="submission" date="2018-02" db="EMBL/GenBank/DDBJ databases">
        <title>Bacteriophage NCPPB3778 and a type I-E CRISPR drive the evolution of the US Biological Select Agent, Rathayibacter toxicus.</title>
        <authorList>
            <person name="Davis E.W.II."/>
            <person name="Tabima J.F."/>
            <person name="Weisberg A.J."/>
            <person name="Lopes L.D."/>
            <person name="Wiseman M.S."/>
            <person name="Wiseman M.S."/>
            <person name="Pupko T."/>
            <person name="Belcher M.S."/>
            <person name="Sechler A.J."/>
            <person name="Tancos M.A."/>
            <person name="Schroeder B.K."/>
            <person name="Murray T.D."/>
            <person name="Luster D.G."/>
            <person name="Schneider W.L."/>
            <person name="Rogers E."/>
            <person name="Andreote F.D."/>
            <person name="Grunwald N.J."/>
            <person name="Putnam M.L."/>
            <person name="Chang J.H."/>
        </authorList>
    </citation>
    <scope>NUCLEOTIDE SEQUENCE [LARGE SCALE GENOMIC DNA]</scope>
    <source>
        <strain evidence="5 6">AY1B3</strain>
    </source>
</reference>
<dbReference type="RefSeq" id="WP_104291296.1">
    <property type="nucleotide sequence ID" value="NZ_PSXY01000038.1"/>
</dbReference>
<feature type="transmembrane region" description="Helical" evidence="2">
    <location>
        <begin position="103"/>
        <end position="122"/>
    </location>
</feature>
<dbReference type="InterPro" id="IPR052901">
    <property type="entry name" value="Bact_TGase-like"/>
</dbReference>